<evidence type="ECO:0000313" key="3">
    <source>
        <dbReference type="Proteomes" id="UP001187315"/>
    </source>
</evidence>
<name>A0AA88LTH5_TACVA</name>
<sequence length="149" mass="17640">MEKEYQLCLKAMNYEEKLKELIEKFNQQMDSITKQNQVLKSEKEKQKKLKAITGRAAKELQDLESLELQLRLQRMKKNYEKKVQKLKDGHARALEDIMQVLKSEKKHKKLKAITGRAAKELQDLGKYFKMRTLAAFLLLLSNGYKYEIF</sequence>
<dbReference type="EMBL" id="JAVHJS010000021">
    <property type="protein sequence ID" value="KAK2823750.1"/>
    <property type="molecule type" value="Genomic_DNA"/>
</dbReference>
<evidence type="ECO:0000313" key="2">
    <source>
        <dbReference type="EMBL" id="KAK2823750.1"/>
    </source>
</evidence>
<evidence type="ECO:0000256" key="1">
    <source>
        <dbReference type="SAM" id="Coils"/>
    </source>
</evidence>
<dbReference type="Proteomes" id="UP001187315">
    <property type="component" value="Unassembled WGS sequence"/>
</dbReference>
<keyword evidence="3" id="KW-1185">Reference proteome</keyword>
<keyword evidence="1" id="KW-0175">Coiled coil</keyword>
<comment type="caution">
    <text evidence="2">The sequence shown here is derived from an EMBL/GenBank/DDBJ whole genome shotgun (WGS) entry which is preliminary data.</text>
</comment>
<proteinExistence type="predicted"/>
<dbReference type="AlphaFoldDB" id="A0AA88LTH5"/>
<organism evidence="2 3">
    <name type="scientific">Tachysurus vachellii</name>
    <name type="common">Darkbarbel catfish</name>
    <name type="synonym">Pelteobagrus vachellii</name>
    <dbReference type="NCBI Taxonomy" id="175792"/>
    <lineage>
        <taxon>Eukaryota</taxon>
        <taxon>Metazoa</taxon>
        <taxon>Chordata</taxon>
        <taxon>Craniata</taxon>
        <taxon>Vertebrata</taxon>
        <taxon>Euteleostomi</taxon>
        <taxon>Actinopterygii</taxon>
        <taxon>Neopterygii</taxon>
        <taxon>Teleostei</taxon>
        <taxon>Ostariophysi</taxon>
        <taxon>Siluriformes</taxon>
        <taxon>Bagridae</taxon>
        <taxon>Tachysurus</taxon>
    </lineage>
</organism>
<protein>
    <submittedName>
        <fullName evidence="2">Uncharacterized protein</fullName>
    </submittedName>
</protein>
<feature type="coiled-coil region" evidence="1">
    <location>
        <begin position="11"/>
        <end position="96"/>
    </location>
</feature>
<accession>A0AA88LTH5</accession>
<reference evidence="2" key="1">
    <citation type="submission" date="2023-08" db="EMBL/GenBank/DDBJ databases">
        <title>Pelteobagrus vachellii genome.</title>
        <authorList>
            <person name="Liu H."/>
        </authorList>
    </citation>
    <scope>NUCLEOTIDE SEQUENCE</scope>
    <source>
        <strain evidence="2">PRFRI_2022a</strain>
        <tissue evidence="2">Muscle</tissue>
    </source>
</reference>
<gene>
    <name evidence="2" type="ORF">Q7C36_020350</name>
</gene>